<keyword evidence="2" id="KW-1185">Reference proteome</keyword>
<sequence length="118" mass="13925">MELLQIVENKQISSKKYLAVDAEEQAKLIKENQELKRQLEGMEYWDLTTAASLIKGHNNTWVVNNILDVPRFRKVLEDRIVHYPPPGQKGYMFHAGPWRTFIDKWFPEISRSLREKGK</sequence>
<protein>
    <recommendedName>
        <fullName evidence="3">DUF771 domain-containing protein</fullName>
    </recommendedName>
</protein>
<dbReference type="Proteomes" id="UP000274453">
    <property type="component" value="Segment"/>
</dbReference>
<dbReference type="InterPro" id="IPR008489">
    <property type="entry name" value="DUF771"/>
</dbReference>
<dbReference type="Pfam" id="PF05595">
    <property type="entry name" value="DUF771"/>
    <property type="match status" value="1"/>
</dbReference>
<evidence type="ECO:0000313" key="1">
    <source>
        <dbReference type="EMBL" id="AYQ93247.1"/>
    </source>
</evidence>
<evidence type="ECO:0000313" key="2">
    <source>
        <dbReference type="Proteomes" id="UP000274453"/>
    </source>
</evidence>
<name>A0A3G3LKK9_9CAUD</name>
<organism evidence="1 2">
    <name type="scientific">Lactobacillus phage BH1</name>
    <dbReference type="NCBI Taxonomy" id="1932007"/>
    <lineage>
        <taxon>Viruses</taxon>
        <taxon>Duplodnaviria</taxon>
        <taxon>Heunggongvirae</taxon>
        <taxon>Uroviricota</taxon>
        <taxon>Caudoviricetes</taxon>
        <taxon>Behunavirus</taxon>
        <taxon>Behunavirus BH1</taxon>
    </lineage>
</organism>
<proteinExistence type="predicted"/>
<dbReference type="EMBL" id="MH983004">
    <property type="protein sequence ID" value="AYQ93247.1"/>
    <property type="molecule type" value="Genomic_DNA"/>
</dbReference>
<reference evidence="1 2" key="1">
    <citation type="submission" date="2018-09" db="EMBL/GenBank/DDBJ databases">
        <title>Molecular characterization of bacteriophage BH1 orginated from probiotic Lactobacillus rhamnosus Pen.</title>
        <authorList>
            <person name="Jarocki P."/>
            <person name="Podlesny M."/>
            <person name="Komon-Janczara E."/>
            <person name="Kholiavskyi O."/>
            <person name="Targonski Z."/>
        </authorList>
    </citation>
    <scope>NUCLEOTIDE SEQUENCE [LARGE SCALE GENOMIC DNA]</scope>
</reference>
<evidence type="ECO:0008006" key="3">
    <source>
        <dbReference type="Google" id="ProtNLM"/>
    </source>
</evidence>
<gene>
    <name evidence="1" type="ORF">BVL67_00032</name>
</gene>
<accession>A0A3G3LKK9</accession>